<proteinExistence type="predicted"/>
<dbReference type="PROSITE" id="PS50293">
    <property type="entry name" value="TPR_REGION"/>
    <property type="match status" value="1"/>
</dbReference>
<keyword evidence="5" id="KW-1133">Transmembrane helix</keyword>
<dbReference type="PROSITE" id="PS50005">
    <property type="entry name" value="TPR"/>
    <property type="match status" value="5"/>
</dbReference>
<dbReference type="Gene3D" id="1.25.40.10">
    <property type="entry name" value="Tetratricopeptide repeat domain"/>
    <property type="match status" value="2"/>
</dbReference>
<dbReference type="InterPro" id="IPR019734">
    <property type="entry name" value="TPR_rpt"/>
</dbReference>
<organism evidence="6 7">
    <name type="scientific">Candidatus Manganitrophus noduliformans</name>
    <dbReference type="NCBI Taxonomy" id="2606439"/>
    <lineage>
        <taxon>Bacteria</taxon>
        <taxon>Pseudomonadati</taxon>
        <taxon>Nitrospirota</taxon>
        <taxon>Nitrospiria</taxon>
        <taxon>Candidatus Troglogloeales</taxon>
        <taxon>Candidatus Manganitrophaceae</taxon>
        <taxon>Candidatus Manganitrophus</taxon>
    </lineage>
</organism>
<evidence type="ECO:0000256" key="2">
    <source>
        <dbReference type="ARBA" id="ARBA00022803"/>
    </source>
</evidence>
<keyword evidence="1" id="KW-0677">Repeat</keyword>
<dbReference type="EMBL" id="VTOW01000001">
    <property type="protein sequence ID" value="NKE70024.1"/>
    <property type="molecule type" value="Genomic_DNA"/>
</dbReference>
<protein>
    <submittedName>
        <fullName evidence="6">Tetratricopeptide repeat protein</fullName>
    </submittedName>
</protein>
<dbReference type="PANTHER" id="PTHR44858:SF1">
    <property type="entry name" value="UDP-N-ACETYLGLUCOSAMINE--PEPTIDE N-ACETYLGLUCOSAMINYLTRANSFERASE SPINDLY-RELATED"/>
    <property type="match status" value="1"/>
</dbReference>
<gene>
    <name evidence="6" type="ORF">MNODULE_04605</name>
</gene>
<feature type="transmembrane region" description="Helical" evidence="5">
    <location>
        <begin position="17"/>
        <end position="40"/>
    </location>
</feature>
<dbReference type="InterPro" id="IPR050498">
    <property type="entry name" value="Ycf3"/>
</dbReference>
<evidence type="ECO:0000256" key="1">
    <source>
        <dbReference type="ARBA" id="ARBA00022737"/>
    </source>
</evidence>
<dbReference type="Proteomes" id="UP000534783">
    <property type="component" value="Unassembled WGS sequence"/>
</dbReference>
<dbReference type="Pfam" id="PF13414">
    <property type="entry name" value="TPR_11"/>
    <property type="match status" value="1"/>
</dbReference>
<dbReference type="Pfam" id="PF13181">
    <property type="entry name" value="TPR_8"/>
    <property type="match status" value="1"/>
</dbReference>
<dbReference type="GO" id="GO:0009279">
    <property type="term" value="C:cell outer membrane"/>
    <property type="evidence" value="ECO:0007669"/>
    <property type="project" value="TreeGrafter"/>
</dbReference>
<keyword evidence="5" id="KW-0472">Membrane</keyword>
<evidence type="ECO:0000256" key="3">
    <source>
        <dbReference type="PROSITE-ProRule" id="PRU00339"/>
    </source>
</evidence>
<evidence type="ECO:0000256" key="5">
    <source>
        <dbReference type="SAM" id="Phobius"/>
    </source>
</evidence>
<dbReference type="PANTHER" id="PTHR44858">
    <property type="entry name" value="TETRATRICOPEPTIDE REPEAT PROTEIN 6"/>
    <property type="match status" value="1"/>
</dbReference>
<dbReference type="SMART" id="SM00028">
    <property type="entry name" value="TPR"/>
    <property type="match status" value="5"/>
</dbReference>
<dbReference type="Pfam" id="PF13432">
    <property type="entry name" value="TPR_16"/>
    <property type="match status" value="1"/>
</dbReference>
<comment type="caution">
    <text evidence="6">The sequence shown here is derived from an EMBL/GenBank/DDBJ whole genome shotgun (WGS) entry which is preliminary data.</text>
</comment>
<feature type="region of interest" description="Disordered" evidence="4">
    <location>
        <begin position="338"/>
        <end position="365"/>
    </location>
</feature>
<feature type="compositionally biased region" description="Basic and acidic residues" evidence="4">
    <location>
        <begin position="349"/>
        <end position="365"/>
    </location>
</feature>
<feature type="repeat" description="TPR" evidence="3">
    <location>
        <begin position="47"/>
        <end position="80"/>
    </location>
</feature>
<dbReference type="SUPFAM" id="SSF48452">
    <property type="entry name" value="TPR-like"/>
    <property type="match status" value="1"/>
</dbReference>
<feature type="repeat" description="TPR" evidence="3">
    <location>
        <begin position="149"/>
        <end position="182"/>
    </location>
</feature>
<feature type="repeat" description="TPR" evidence="3">
    <location>
        <begin position="183"/>
        <end position="216"/>
    </location>
</feature>
<feature type="repeat" description="TPR" evidence="3">
    <location>
        <begin position="115"/>
        <end position="148"/>
    </location>
</feature>
<accession>A0A7X6DMW3</accession>
<name>A0A7X6DMW3_9BACT</name>
<evidence type="ECO:0000313" key="7">
    <source>
        <dbReference type="Proteomes" id="UP000534783"/>
    </source>
</evidence>
<feature type="repeat" description="TPR" evidence="3">
    <location>
        <begin position="217"/>
        <end position="250"/>
    </location>
</feature>
<dbReference type="InterPro" id="IPR011990">
    <property type="entry name" value="TPR-like_helical_dom_sf"/>
</dbReference>
<sequence>MVECSRFLKEGVLSVKWIVPLRLIYIAGLFLICLPGFSFASSPADRARSYFEEGIELNKQRRYDEALEKFTQAATLSLDTHIYHQAVYRTRIALRRGPQGTQFYKDLAAKHPTNATVRYWLGRFHLESRALEEAAKEFEGAARLAPRDEHAFVSLGHVYLRIGKEKEALEAYTQANRLSPKIAVVHAGMANIHYRRNHFDKAQKEYEAALAIDPSLMEARYNLGLIYEKKGEISNAVKQWQAMVEADPNESRAREKLARVYFLGGEYLDAAREYATLSQVKQGSPDIFLALGESQVLLAAGLSDPNERRQLIAMAIQAFQRTIELDPKNAQARKYLDRLNSEKPAPAQKNERAPSEKTGKGKNVE</sequence>
<keyword evidence="2 3" id="KW-0802">TPR repeat</keyword>
<dbReference type="AlphaFoldDB" id="A0A7X6DMW3"/>
<dbReference type="GO" id="GO:0046813">
    <property type="term" value="P:receptor-mediated virion attachment to host cell"/>
    <property type="evidence" value="ECO:0007669"/>
    <property type="project" value="TreeGrafter"/>
</dbReference>
<reference evidence="6 7" key="1">
    <citation type="journal article" date="2020" name="Nature">
        <title>Bacterial chemolithoautotrophy via manganese oxidation.</title>
        <authorList>
            <person name="Yu H."/>
            <person name="Leadbetter J.R."/>
        </authorList>
    </citation>
    <scope>NUCLEOTIDE SEQUENCE [LARGE SCALE GENOMIC DNA]</scope>
    <source>
        <strain evidence="6 7">Mn-1</strain>
    </source>
</reference>
<keyword evidence="7" id="KW-1185">Reference proteome</keyword>
<evidence type="ECO:0000256" key="4">
    <source>
        <dbReference type="SAM" id="MobiDB-lite"/>
    </source>
</evidence>
<evidence type="ECO:0000313" key="6">
    <source>
        <dbReference type="EMBL" id="NKE70024.1"/>
    </source>
</evidence>
<keyword evidence="5" id="KW-0812">Transmembrane</keyword>